<dbReference type="InterPro" id="IPR032710">
    <property type="entry name" value="NTF2-like_dom_sf"/>
</dbReference>
<keyword evidence="2" id="KW-1185">Reference proteome</keyword>
<dbReference type="Proteomes" id="UP001172673">
    <property type="component" value="Unassembled WGS sequence"/>
</dbReference>
<evidence type="ECO:0008006" key="3">
    <source>
        <dbReference type="Google" id="ProtNLM"/>
    </source>
</evidence>
<dbReference type="Gene3D" id="3.10.450.50">
    <property type="match status" value="1"/>
</dbReference>
<proteinExistence type="predicted"/>
<accession>A0AA38XBD9</accession>
<reference evidence="1" key="1">
    <citation type="submission" date="2022-10" db="EMBL/GenBank/DDBJ databases">
        <title>Culturing micro-colonial fungi from biological soil crusts in the Mojave desert and describing Neophaeococcomyces mojavensis, and introducing the new genera and species Taxawa tesnikishii.</title>
        <authorList>
            <person name="Kurbessoian T."/>
            <person name="Stajich J.E."/>
        </authorList>
    </citation>
    <scope>NUCLEOTIDE SEQUENCE</scope>
    <source>
        <strain evidence="1">TK_41</strain>
    </source>
</reference>
<protein>
    <recommendedName>
        <fullName evidence="3">SnoaL-like domain-containing protein</fullName>
    </recommendedName>
</protein>
<evidence type="ECO:0000313" key="2">
    <source>
        <dbReference type="Proteomes" id="UP001172673"/>
    </source>
</evidence>
<name>A0AA38XBD9_9EURO</name>
<dbReference type="SUPFAM" id="SSF54427">
    <property type="entry name" value="NTF2-like"/>
    <property type="match status" value="1"/>
</dbReference>
<dbReference type="AlphaFoldDB" id="A0AA38XBD9"/>
<sequence>MPSALENVQWPKTPEVATEIKNVLAEFYRLADLKDPDAGIPMSEHVFTHDALIVMPVITFNGKEEIAGARKHVWDTVTFRRHTVKAAHIGDLAGRDILLTGTVETHPRDGNVTIQEFASRAVFDEDKDGKLRIKTYRVWGGKFVSP</sequence>
<comment type="caution">
    <text evidence="1">The sequence shown here is derived from an EMBL/GenBank/DDBJ whole genome shotgun (WGS) entry which is preliminary data.</text>
</comment>
<organism evidence="1 2">
    <name type="scientific">Cladophialophora chaetospira</name>
    <dbReference type="NCBI Taxonomy" id="386627"/>
    <lineage>
        <taxon>Eukaryota</taxon>
        <taxon>Fungi</taxon>
        <taxon>Dikarya</taxon>
        <taxon>Ascomycota</taxon>
        <taxon>Pezizomycotina</taxon>
        <taxon>Eurotiomycetes</taxon>
        <taxon>Chaetothyriomycetidae</taxon>
        <taxon>Chaetothyriales</taxon>
        <taxon>Herpotrichiellaceae</taxon>
        <taxon>Cladophialophora</taxon>
    </lineage>
</organism>
<evidence type="ECO:0000313" key="1">
    <source>
        <dbReference type="EMBL" id="KAJ9609993.1"/>
    </source>
</evidence>
<dbReference type="EMBL" id="JAPDRK010000008">
    <property type="protein sequence ID" value="KAJ9609993.1"/>
    <property type="molecule type" value="Genomic_DNA"/>
</dbReference>
<dbReference type="PANTHER" id="PTHR39401">
    <property type="entry name" value="SNOAL-LIKE DOMAIN-CONTAINING PROTEIN"/>
    <property type="match status" value="1"/>
</dbReference>
<dbReference type="PANTHER" id="PTHR39401:SF1">
    <property type="entry name" value="SNOAL-LIKE DOMAIN-CONTAINING PROTEIN"/>
    <property type="match status" value="1"/>
</dbReference>
<gene>
    <name evidence="1" type="ORF">H2200_006323</name>
</gene>